<evidence type="ECO:0000256" key="1">
    <source>
        <dbReference type="SAM" id="MobiDB-lite"/>
    </source>
</evidence>
<proteinExistence type="predicted"/>
<evidence type="ECO:0000313" key="4">
    <source>
        <dbReference type="Proteomes" id="UP000321393"/>
    </source>
</evidence>
<organism evidence="3 5">
    <name type="scientific">Cucumis melo var. makuwa</name>
    <name type="common">Oriental melon</name>
    <dbReference type="NCBI Taxonomy" id="1194695"/>
    <lineage>
        <taxon>Eukaryota</taxon>
        <taxon>Viridiplantae</taxon>
        <taxon>Streptophyta</taxon>
        <taxon>Embryophyta</taxon>
        <taxon>Tracheophyta</taxon>
        <taxon>Spermatophyta</taxon>
        <taxon>Magnoliopsida</taxon>
        <taxon>eudicotyledons</taxon>
        <taxon>Gunneridae</taxon>
        <taxon>Pentapetalae</taxon>
        <taxon>rosids</taxon>
        <taxon>fabids</taxon>
        <taxon>Cucurbitales</taxon>
        <taxon>Cucurbitaceae</taxon>
        <taxon>Benincaseae</taxon>
        <taxon>Cucumis</taxon>
    </lineage>
</organism>
<feature type="compositionally biased region" description="Pro residues" evidence="1">
    <location>
        <begin position="36"/>
        <end position="51"/>
    </location>
</feature>
<evidence type="ECO:0000313" key="5">
    <source>
        <dbReference type="Proteomes" id="UP000321947"/>
    </source>
</evidence>
<reference evidence="4 5" key="1">
    <citation type="submission" date="2019-08" db="EMBL/GenBank/DDBJ databases">
        <title>Draft genome sequences of two oriental melons (Cucumis melo L. var makuwa).</title>
        <authorList>
            <person name="Kwon S.-Y."/>
        </authorList>
    </citation>
    <scope>NUCLEOTIDE SEQUENCE [LARGE SCALE GENOMIC DNA]</scope>
    <source>
        <strain evidence="5">cv. Chang Bougi</strain>
        <strain evidence="4">cv. SW 3</strain>
        <tissue evidence="3">Leaf</tissue>
    </source>
</reference>
<protein>
    <submittedName>
        <fullName evidence="3">Chromo domain-containing protein</fullName>
    </submittedName>
</protein>
<dbReference type="AlphaFoldDB" id="A0A5D3CEY0"/>
<feature type="region of interest" description="Disordered" evidence="1">
    <location>
        <begin position="24"/>
        <end position="91"/>
    </location>
</feature>
<dbReference type="EMBL" id="SSTE01008534">
    <property type="protein sequence ID" value="KAA0055444.1"/>
    <property type="molecule type" value="Genomic_DNA"/>
</dbReference>
<dbReference type="Proteomes" id="UP000321393">
    <property type="component" value="Unassembled WGS sequence"/>
</dbReference>
<gene>
    <name evidence="3" type="ORF">E5676_scaffold314G00140</name>
    <name evidence="2" type="ORF">E6C27_scaffold221G00140</name>
</gene>
<name>A0A5D3CEY0_CUCMM</name>
<dbReference type="OrthoDB" id="1633836at2759"/>
<sequence length="108" mass="12180">MLRNRGIALVKVLWRSHGVEEATWEREEDMRAYSHTPPPPLYRPSLLPSPPSAADRRRRRGLGHKPSCSSSRRACQPFTWSPTASSHREAATDDQLAAVVVEHQPQAM</sequence>
<evidence type="ECO:0000313" key="3">
    <source>
        <dbReference type="EMBL" id="TYK08926.1"/>
    </source>
</evidence>
<accession>A0A5D3CEY0</accession>
<evidence type="ECO:0000313" key="2">
    <source>
        <dbReference type="EMBL" id="KAA0055444.1"/>
    </source>
</evidence>
<dbReference type="Proteomes" id="UP000321947">
    <property type="component" value="Unassembled WGS sequence"/>
</dbReference>
<comment type="caution">
    <text evidence="3">The sequence shown here is derived from an EMBL/GenBank/DDBJ whole genome shotgun (WGS) entry which is preliminary data.</text>
</comment>
<feature type="compositionally biased region" description="Polar residues" evidence="1">
    <location>
        <begin position="67"/>
        <end position="85"/>
    </location>
</feature>
<dbReference type="EMBL" id="SSTD01012116">
    <property type="protein sequence ID" value="TYK08926.1"/>
    <property type="molecule type" value="Genomic_DNA"/>
</dbReference>